<sequence length="116" mass="12318">MPVCQDSQRLASTPRRREAGKARAGTVAFRRASHGSRQNASEAERSTRSPAPPTVHRLPPPTPAAECQNAPGMIHPGSGKHPAETPGSDLSENPPASFTAARGRAYHRRAGNQPSH</sequence>
<name>A0A679GC96_9GAMM</name>
<dbReference type="KEGG" id="poj:PtoMrB4_18020"/>
<reference evidence="2 3" key="1">
    <citation type="journal article" date="2020" name="Microbiol. Resour. Announc.">
        <title>Complete genome sequence of Pseudomonas otitidis strain MrB4, isolated from Lake Biwa in Japan.</title>
        <authorList>
            <person name="Miyazaki K."/>
            <person name="Hase E."/>
            <person name="Maruya T."/>
        </authorList>
    </citation>
    <scope>NUCLEOTIDE SEQUENCE [LARGE SCALE GENOMIC DNA]</scope>
    <source>
        <strain evidence="2 3">MrB4</strain>
    </source>
</reference>
<proteinExistence type="predicted"/>
<feature type="region of interest" description="Disordered" evidence="1">
    <location>
        <begin position="1"/>
        <end position="116"/>
    </location>
</feature>
<dbReference type="Proteomes" id="UP000501237">
    <property type="component" value="Chromosome"/>
</dbReference>
<evidence type="ECO:0000256" key="1">
    <source>
        <dbReference type="SAM" id="MobiDB-lite"/>
    </source>
</evidence>
<organism evidence="2 3">
    <name type="scientific">Metapseudomonas otitidis</name>
    <dbReference type="NCBI Taxonomy" id="319939"/>
    <lineage>
        <taxon>Bacteria</taxon>
        <taxon>Pseudomonadati</taxon>
        <taxon>Pseudomonadota</taxon>
        <taxon>Gammaproteobacteria</taxon>
        <taxon>Pseudomonadales</taxon>
        <taxon>Pseudomonadaceae</taxon>
        <taxon>Metapseudomonas</taxon>
    </lineage>
</organism>
<feature type="compositionally biased region" description="Polar residues" evidence="1">
    <location>
        <begin position="1"/>
        <end position="11"/>
    </location>
</feature>
<accession>A0A679GC96</accession>
<gene>
    <name evidence="2" type="ORF">PtoMrB4_18020</name>
</gene>
<dbReference type="AlphaFoldDB" id="A0A679GC96"/>
<protein>
    <submittedName>
        <fullName evidence="2">Uncharacterized protein</fullName>
    </submittedName>
</protein>
<dbReference type="EMBL" id="AP022642">
    <property type="protein sequence ID" value="BCA27825.1"/>
    <property type="molecule type" value="Genomic_DNA"/>
</dbReference>
<evidence type="ECO:0000313" key="3">
    <source>
        <dbReference type="Proteomes" id="UP000501237"/>
    </source>
</evidence>
<feature type="compositionally biased region" description="Pro residues" evidence="1">
    <location>
        <begin position="50"/>
        <end position="63"/>
    </location>
</feature>
<evidence type="ECO:0000313" key="2">
    <source>
        <dbReference type="EMBL" id="BCA27825.1"/>
    </source>
</evidence>